<keyword evidence="1" id="KW-1133">Transmembrane helix</keyword>
<dbReference type="AlphaFoldDB" id="A0AAV1C952"/>
<name>A0AAV1C952_OLDCO</name>
<evidence type="ECO:0000313" key="3">
    <source>
        <dbReference type="Proteomes" id="UP001161247"/>
    </source>
</evidence>
<keyword evidence="1" id="KW-0812">Transmembrane</keyword>
<keyword evidence="1" id="KW-0472">Membrane</keyword>
<dbReference type="EMBL" id="OX459118">
    <property type="protein sequence ID" value="CAI9091347.1"/>
    <property type="molecule type" value="Genomic_DNA"/>
</dbReference>
<organism evidence="2 3">
    <name type="scientific">Oldenlandia corymbosa var. corymbosa</name>
    <dbReference type="NCBI Taxonomy" id="529605"/>
    <lineage>
        <taxon>Eukaryota</taxon>
        <taxon>Viridiplantae</taxon>
        <taxon>Streptophyta</taxon>
        <taxon>Embryophyta</taxon>
        <taxon>Tracheophyta</taxon>
        <taxon>Spermatophyta</taxon>
        <taxon>Magnoliopsida</taxon>
        <taxon>eudicotyledons</taxon>
        <taxon>Gunneridae</taxon>
        <taxon>Pentapetalae</taxon>
        <taxon>asterids</taxon>
        <taxon>lamiids</taxon>
        <taxon>Gentianales</taxon>
        <taxon>Rubiaceae</taxon>
        <taxon>Rubioideae</taxon>
        <taxon>Spermacoceae</taxon>
        <taxon>Hedyotis-Oldenlandia complex</taxon>
        <taxon>Oldenlandia</taxon>
    </lineage>
</organism>
<evidence type="ECO:0000313" key="2">
    <source>
        <dbReference type="EMBL" id="CAI9091347.1"/>
    </source>
</evidence>
<evidence type="ECO:0000256" key="1">
    <source>
        <dbReference type="SAM" id="Phobius"/>
    </source>
</evidence>
<feature type="transmembrane region" description="Helical" evidence="1">
    <location>
        <begin position="6"/>
        <end position="26"/>
    </location>
</feature>
<sequence length="268" mass="29884">MGRWAGVIWIYSIIFYLPLDLFKFAIRYALSGRAWDNLLQNRMPSPLPNEHPLFEEFCQREVEESVRQGNAGSVVQEAVLQVSNWGFKLADLKAYHMGKNKKNKNKNKKPPLLDSTITVQDLTCRSAPKVDLVSPSKFAEDTAGELPAESSKLEQGSVEDEGSLAAFLENKITKKEVDDLLLEVDSKLSGGCSLEVKGDIVTSLAACVEKLSTDFYSTATQISKFTNSLRHKEDLSSEFLFKIWKSLSANVEECSSSGGENFHVCYIK</sequence>
<protein>
    <submittedName>
        <fullName evidence="2">OLC1v1026356C1</fullName>
    </submittedName>
</protein>
<accession>A0AAV1C952</accession>
<dbReference type="Proteomes" id="UP001161247">
    <property type="component" value="Chromosome 1"/>
</dbReference>
<proteinExistence type="predicted"/>
<gene>
    <name evidence="2" type="ORF">OLC1_LOCUS3296</name>
</gene>
<keyword evidence="3" id="KW-1185">Reference proteome</keyword>
<reference evidence="2" key="1">
    <citation type="submission" date="2023-03" db="EMBL/GenBank/DDBJ databases">
        <authorList>
            <person name="Julca I."/>
        </authorList>
    </citation>
    <scope>NUCLEOTIDE SEQUENCE</scope>
</reference>